<feature type="domain" description="Acyclic terpene utilisation N-terminal" evidence="1">
    <location>
        <begin position="93"/>
        <end position="398"/>
    </location>
</feature>
<dbReference type="Pfam" id="PF07287">
    <property type="entry name" value="AtuA"/>
    <property type="match status" value="1"/>
</dbReference>
<dbReference type="Proteomes" id="UP000284277">
    <property type="component" value="Unassembled WGS sequence"/>
</dbReference>
<accession>A0A419T9V3</accession>
<keyword evidence="3" id="KW-1185">Reference proteome</keyword>
<gene>
    <name evidence="2" type="ORF">BET01_12275</name>
</gene>
<dbReference type="EMBL" id="MCIA01000002">
    <property type="protein sequence ID" value="RKD34248.1"/>
    <property type="molecule type" value="Genomic_DNA"/>
</dbReference>
<sequence length="450" mass="48838">MANVKVFVPYGAVGLNCTEEAFEAGLAMKPDIISSDAGSTDSGPYYLGSGHGKYSESDVRRDLKRMVLGAHKLGIPMTIGSAGTCGSDEGVDTAYALIREICKEAGISKKIAKIYSQQDAKIIKQKYLDGKINSLQGAPDISEKTFDECSTIVALLGAEAYVEAFENGAEIIIGGRSTDTAVIAAYPLMKGCDPASCWHAAKTVECGGVCTSAGLQGGVFMEVDKNGFTIKTVQPGSTVSSYSVSAHLIYENSNPIQLTEPGIRIDTTNSTYTELSDTAVRVEGTTIEFLPYTLKLEGSGPVGYQTVSMAGIRDRKVMQDPMKWIEAVSKAGIEKLEKAGITRESYHFWLRPYGYNGVSGMEVPVGYVPNEILMMLTVTADTQEMATQITKAFNPLLLHFNMFEGKQMPSYAFIFSPAEMERGAIYEFKLYHTVSVDNPLELVRITYEDI</sequence>
<name>A0A419T9V3_9FIRM</name>
<organism evidence="2 3">
    <name type="scientific">Lacrimispora algidixylanolytica</name>
    <dbReference type="NCBI Taxonomy" id="94868"/>
    <lineage>
        <taxon>Bacteria</taxon>
        <taxon>Bacillati</taxon>
        <taxon>Bacillota</taxon>
        <taxon>Clostridia</taxon>
        <taxon>Lachnospirales</taxon>
        <taxon>Lachnospiraceae</taxon>
        <taxon>Lacrimispora</taxon>
    </lineage>
</organism>
<reference evidence="2 3" key="1">
    <citation type="submission" date="2016-08" db="EMBL/GenBank/DDBJ databases">
        <title>A new outlook on sporulation: Clostridium algidixylanolyticum.</title>
        <authorList>
            <person name="Poppleton D.I."/>
            <person name="Gribaldo S."/>
        </authorList>
    </citation>
    <scope>NUCLEOTIDE SEQUENCE [LARGE SCALE GENOMIC DNA]</scope>
    <source>
        <strain evidence="2 3">SPL73</strain>
    </source>
</reference>
<evidence type="ECO:0000313" key="2">
    <source>
        <dbReference type="EMBL" id="RKD34248.1"/>
    </source>
</evidence>
<evidence type="ECO:0000313" key="3">
    <source>
        <dbReference type="Proteomes" id="UP000284277"/>
    </source>
</evidence>
<dbReference type="RefSeq" id="WP_120195366.1">
    <property type="nucleotide sequence ID" value="NZ_MCIA01000002.1"/>
</dbReference>
<comment type="caution">
    <text evidence="2">The sequence shown here is derived from an EMBL/GenBank/DDBJ whole genome shotgun (WGS) entry which is preliminary data.</text>
</comment>
<dbReference type="AlphaFoldDB" id="A0A419T9V3"/>
<dbReference type="InterPro" id="IPR010839">
    <property type="entry name" value="AtuA_N"/>
</dbReference>
<evidence type="ECO:0000259" key="1">
    <source>
        <dbReference type="Pfam" id="PF07287"/>
    </source>
</evidence>
<dbReference type="OrthoDB" id="9763456at2"/>
<proteinExistence type="predicted"/>
<protein>
    <recommendedName>
        <fullName evidence="1">Acyclic terpene utilisation N-terminal domain-containing protein</fullName>
    </recommendedName>
</protein>